<gene>
    <name evidence="1" type="ORF">HPB49_015992</name>
</gene>
<protein>
    <submittedName>
        <fullName evidence="1">Uncharacterized protein</fullName>
    </submittedName>
</protein>
<dbReference type="EMBL" id="CM023478">
    <property type="protein sequence ID" value="KAH7933718.1"/>
    <property type="molecule type" value="Genomic_DNA"/>
</dbReference>
<proteinExistence type="predicted"/>
<reference evidence="1" key="1">
    <citation type="submission" date="2020-05" db="EMBL/GenBank/DDBJ databases">
        <title>Large-scale comparative analyses of tick genomes elucidate their genetic diversity and vector capacities.</title>
        <authorList>
            <person name="Jia N."/>
            <person name="Wang J."/>
            <person name="Shi W."/>
            <person name="Du L."/>
            <person name="Sun Y."/>
            <person name="Zhan W."/>
            <person name="Jiang J."/>
            <person name="Wang Q."/>
            <person name="Zhang B."/>
            <person name="Ji P."/>
            <person name="Sakyi L.B."/>
            <person name="Cui X."/>
            <person name="Yuan T."/>
            <person name="Jiang B."/>
            <person name="Yang W."/>
            <person name="Lam T.T.-Y."/>
            <person name="Chang Q."/>
            <person name="Ding S."/>
            <person name="Wang X."/>
            <person name="Zhu J."/>
            <person name="Ruan X."/>
            <person name="Zhao L."/>
            <person name="Wei J."/>
            <person name="Que T."/>
            <person name="Du C."/>
            <person name="Cheng J."/>
            <person name="Dai P."/>
            <person name="Han X."/>
            <person name="Huang E."/>
            <person name="Gao Y."/>
            <person name="Liu J."/>
            <person name="Shao H."/>
            <person name="Ye R."/>
            <person name="Li L."/>
            <person name="Wei W."/>
            <person name="Wang X."/>
            <person name="Wang C."/>
            <person name="Yang T."/>
            <person name="Huo Q."/>
            <person name="Li W."/>
            <person name="Guo W."/>
            <person name="Chen H."/>
            <person name="Zhou L."/>
            <person name="Ni X."/>
            <person name="Tian J."/>
            <person name="Zhou Y."/>
            <person name="Sheng Y."/>
            <person name="Liu T."/>
            <person name="Pan Y."/>
            <person name="Xia L."/>
            <person name="Li J."/>
            <person name="Zhao F."/>
            <person name="Cao W."/>
        </authorList>
    </citation>
    <scope>NUCLEOTIDE SEQUENCE</scope>
    <source>
        <strain evidence="1">Dsil-2018</strain>
    </source>
</reference>
<dbReference type="Proteomes" id="UP000821865">
    <property type="component" value="Chromosome 9"/>
</dbReference>
<sequence length="517" mass="56845">MSRVSIEQLFIPKDGLMECLKTVGAKPGPFTFPQIIDLLKAYVMERRLTDAKLPTMIVCGQDPLGKVFGVERFLVNEVIGLLVKQMYAVPTQHVISQGTLKRELQSGDNGTSDALVIKRARLDSDLPSGASASCASSPVRLYIPPSPCYDSGPETEYSYQGHETEFIKDTSDDLWFLEESSSDGDSTDDEVTQRRLMRVAALAADLLRREEEGGHIDDDCPYEVEYEIEEEESDHVAGKAGSISSDSDIEELAQAEILICVDDDDAQFWADSSDSYSSDSEIGDADLWQCRLCGTRCEPHGLSAVQRYCTTCWKDRFGWLPDREERHPPQKKRRRVQRRNSIRASIRRVSTTRGSSGVNSNRHRLNSAGEESRPGSSCNDSVKLHSEGSGSGSITNGSQESLSGGSISEGLSHIDDGDEGDGFSGATTGASQEAPDDWSQPGCSTDKQDGDSPVLRSSAVADPCTICMVRPKCGILVHGRTSHRLTCYKCALQLQKRNQPCPVCRRRIQRVVRNFDA</sequence>
<evidence type="ECO:0000313" key="2">
    <source>
        <dbReference type="Proteomes" id="UP000821865"/>
    </source>
</evidence>
<organism evidence="1 2">
    <name type="scientific">Dermacentor silvarum</name>
    <name type="common">Tick</name>
    <dbReference type="NCBI Taxonomy" id="543639"/>
    <lineage>
        <taxon>Eukaryota</taxon>
        <taxon>Metazoa</taxon>
        <taxon>Ecdysozoa</taxon>
        <taxon>Arthropoda</taxon>
        <taxon>Chelicerata</taxon>
        <taxon>Arachnida</taxon>
        <taxon>Acari</taxon>
        <taxon>Parasitiformes</taxon>
        <taxon>Ixodida</taxon>
        <taxon>Ixodoidea</taxon>
        <taxon>Ixodidae</taxon>
        <taxon>Rhipicephalinae</taxon>
        <taxon>Dermacentor</taxon>
    </lineage>
</organism>
<evidence type="ECO:0000313" key="1">
    <source>
        <dbReference type="EMBL" id="KAH7933718.1"/>
    </source>
</evidence>
<accession>A0ACB8C4E5</accession>
<comment type="caution">
    <text evidence="1">The sequence shown here is derived from an EMBL/GenBank/DDBJ whole genome shotgun (WGS) entry which is preliminary data.</text>
</comment>
<name>A0ACB8C4E5_DERSI</name>
<keyword evidence="2" id="KW-1185">Reference proteome</keyword>